<evidence type="ECO:0000256" key="4">
    <source>
        <dbReference type="ARBA" id="ARBA00022617"/>
    </source>
</evidence>
<dbReference type="GO" id="GO:0016705">
    <property type="term" value="F:oxidoreductase activity, acting on paired donors, with incorporation or reduction of molecular oxygen"/>
    <property type="evidence" value="ECO:0007669"/>
    <property type="project" value="InterPro"/>
</dbReference>
<keyword evidence="8" id="KW-0560">Oxidoreductase</keyword>
<dbReference type="InterPro" id="IPR002402">
    <property type="entry name" value="Cyt_P450_E_grp-II"/>
</dbReference>
<dbReference type="GO" id="GO:0020037">
    <property type="term" value="F:heme binding"/>
    <property type="evidence" value="ECO:0007669"/>
    <property type="project" value="InterPro"/>
</dbReference>
<feature type="non-terminal residue" evidence="12">
    <location>
        <position position="251"/>
    </location>
</feature>
<dbReference type="SUPFAM" id="SSF48264">
    <property type="entry name" value="Cytochrome P450"/>
    <property type="match status" value="1"/>
</dbReference>
<dbReference type="Gramene" id="ERM97994">
    <property type="protein sequence ID" value="ERM97994"/>
    <property type="gene ID" value="AMTR_s00117p00135230"/>
</dbReference>
<accession>W1NTR1</accession>
<dbReference type="InterPro" id="IPR036396">
    <property type="entry name" value="Cyt_P450_sf"/>
</dbReference>
<comment type="subcellular location">
    <subcellularLocation>
        <location evidence="2">Membrane</location>
    </subcellularLocation>
</comment>
<dbReference type="EMBL" id="KI395608">
    <property type="protein sequence ID" value="ERM97994.1"/>
    <property type="molecule type" value="Genomic_DNA"/>
</dbReference>
<evidence type="ECO:0000313" key="13">
    <source>
        <dbReference type="Proteomes" id="UP000017836"/>
    </source>
</evidence>
<dbReference type="OMA" id="HEKTCIS"/>
<evidence type="ECO:0000256" key="2">
    <source>
        <dbReference type="ARBA" id="ARBA00004370"/>
    </source>
</evidence>
<gene>
    <name evidence="12" type="ORF">AMTR_s00117p00135230</name>
</gene>
<evidence type="ECO:0000256" key="3">
    <source>
        <dbReference type="ARBA" id="ARBA00010617"/>
    </source>
</evidence>
<dbReference type="GO" id="GO:0005506">
    <property type="term" value="F:iron ion binding"/>
    <property type="evidence" value="ECO:0007669"/>
    <property type="project" value="InterPro"/>
</dbReference>
<dbReference type="InterPro" id="IPR050665">
    <property type="entry name" value="Cytochrome_P450_Monooxygen"/>
</dbReference>
<evidence type="ECO:0000256" key="10">
    <source>
        <dbReference type="ARBA" id="ARBA00023033"/>
    </source>
</evidence>
<sequence>MQMEVSAKLLLCFQISVALLVSWVALKIGYALWWRPTTLQKYLEKQGVRGHPYKPLFGDLKENNRLFEEAISKPMDLSHRIVPRIFPYFIKMVENYGKICLSWFGLVPLVIVTEPELVKEILSNKYGHFEKPTPDQLIKLLALGLAAEQGEKWARHRRIINPAFHLEKLKGMRPQFTQSCKEMIERWEKLVGEEEHGEIDVLPELQNLTADVISRTAFGSSLEDGKHIFELQREQAALLIEAARSFYIPGY</sequence>
<evidence type="ECO:0000313" key="12">
    <source>
        <dbReference type="EMBL" id="ERM97994.1"/>
    </source>
</evidence>
<evidence type="ECO:0000256" key="6">
    <source>
        <dbReference type="ARBA" id="ARBA00022723"/>
    </source>
</evidence>
<proteinExistence type="inferred from homology"/>
<dbReference type="AlphaFoldDB" id="W1NTR1"/>
<dbReference type="PANTHER" id="PTHR24282">
    <property type="entry name" value="CYTOCHROME P450 FAMILY MEMBER"/>
    <property type="match status" value="1"/>
</dbReference>
<dbReference type="Pfam" id="PF00067">
    <property type="entry name" value="p450"/>
    <property type="match status" value="1"/>
</dbReference>
<name>W1NTR1_AMBTC</name>
<keyword evidence="6" id="KW-0479">Metal-binding</keyword>
<dbReference type="GO" id="GO:0004497">
    <property type="term" value="F:monooxygenase activity"/>
    <property type="evidence" value="ECO:0000318"/>
    <property type="project" value="GO_Central"/>
</dbReference>
<keyword evidence="7" id="KW-1133">Transmembrane helix</keyword>
<keyword evidence="4" id="KW-0349">Heme</keyword>
<keyword evidence="9" id="KW-0408">Iron</keyword>
<evidence type="ECO:0000256" key="1">
    <source>
        <dbReference type="ARBA" id="ARBA00001971"/>
    </source>
</evidence>
<evidence type="ECO:0000256" key="8">
    <source>
        <dbReference type="ARBA" id="ARBA00023002"/>
    </source>
</evidence>
<evidence type="ECO:0000256" key="11">
    <source>
        <dbReference type="ARBA" id="ARBA00023136"/>
    </source>
</evidence>
<keyword evidence="10" id="KW-0503">Monooxygenase</keyword>
<protein>
    <submittedName>
        <fullName evidence="12">Uncharacterized protein</fullName>
    </submittedName>
</protein>
<dbReference type="HOGENOM" id="CLU_001570_13_1_1"/>
<keyword evidence="5" id="KW-0812">Transmembrane</keyword>
<evidence type="ECO:0000256" key="5">
    <source>
        <dbReference type="ARBA" id="ARBA00022692"/>
    </source>
</evidence>
<dbReference type="Gene3D" id="1.10.630.10">
    <property type="entry name" value="Cytochrome P450"/>
    <property type="match status" value="1"/>
</dbReference>
<comment type="similarity">
    <text evidence="3">Belongs to the cytochrome P450 family.</text>
</comment>
<dbReference type="Proteomes" id="UP000017836">
    <property type="component" value="Unassembled WGS sequence"/>
</dbReference>
<dbReference type="InterPro" id="IPR001128">
    <property type="entry name" value="Cyt_P450"/>
</dbReference>
<reference evidence="13" key="1">
    <citation type="journal article" date="2013" name="Science">
        <title>The Amborella genome and the evolution of flowering plants.</title>
        <authorList>
            <consortium name="Amborella Genome Project"/>
        </authorList>
    </citation>
    <scope>NUCLEOTIDE SEQUENCE [LARGE SCALE GENOMIC DNA]</scope>
</reference>
<keyword evidence="11" id="KW-0472">Membrane</keyword>
<dbReference type="PRINTS" id="PR00464">
    <property type="entry name" value="EP450II"/>
</dbReference>
<dbReference type="PANTHER" id="PTHR24282:SF255">
    <property type="entry name" value="CYTOCHROME P450 72A11-RELATED"/>
    <property type="match status" value="1"/>
</dbReference>
<evidence type="ECO:0000256" key="7">
    <source>
        <dbReference type="ARBA" id="ARBA00022989"/>
    </source>
</evidence>
<dbReference type="eggNOG" id="KOG0157">
    <property type="taxonomic scope" value="Eukaryota"/>
</dbReference>
<organism evidence="12 13">
    <name type="scientific">Amborella trichopoda</name>
    <dbReference type="NCBI Taxonomy" id="13333"/>
    <lineage>
        <taxon>Eukaryota</taxon>
        <taxon>Viridiplantae</taxon>
        <taxon>Streptophyta</taxon>
        <taxon>Embryophyta</taxon>
        <taxon>Tracheophyta</taxon>
        <taxon>Spermatophyta</taxon>
        <taxon>Magnoliopsida</taxon>
        <taxon>Amborellales</taxon>
        <taxon>Amborellaceae</taxon>
        <taxon>Amborella</taxon>
    </lineage>
</organism>
<keyword evidence="13" id="KW-1185">Reference proteome</keyword>
<dbReference type="GO" id="GO:0016020">
    <property type="term" value="C:membrane"/>
    <property type="evidence" value="ECO:0007669"/>
    <property type="project" value="UniProtKB-SubCell"/>
</dbReference>
<dbReference type="STRING" id="13333.W1NTR1"/>
<comment type="cofactor">
    <cofactor evidence="1">
        <name>heme</name>
        <dbReference type="ChEBI" id="CHEBI:30413"/>
    </cofactor>
</comment>
<evidence type="ECO:0000256" key="9">
    <source>
        <dbReference type="ARBA" id="ARBA00023004"/>
    </source>
</evidence>